<evidence type="ECO:0000313" key="2">
    <source>
        <dbReference type="Proteomes" id="UP000825598"/>
    </source>
</evidence>
<dbReference type="EMBL" id="CP081674">
    <property type="protein sequence ID" value="QZH69387.1"/>
    <property type="molecule type" value="Genomic_DNA"/>
</dbReference>
<gene>
    <name evidence="1" type="ORF">K6L26_30780</name>
</gene>
<keyword evidence="2" id="KW-1185">Reference proteome</keyword>
<reference evidence="1" key="1">
    <citation type="submission" date="2021-07" db="EMBL/GenBank/DDBJ databases">
        <title>Complete Genome Sequences of Mycobacterium farcinogenes Isolated from Clinical Specimens from Patients in Thailand.</title>
        <authorList>
            <person name="Sodsai P."/>
        </authorList>
    </citation>
    <scope>NUCLEOTIDE SEQUENCE</scope>
    <source>
        <strain evidence="1">BKK/CU-MFGFA-001</strain>
    </source>
</reference>
<protein>
    <submittedName>
        <fullName evidence="1">DUF962 domain-containing protein</fullName>
    </submittedName>
</protein>
<geneLocation type="plasmid" evidence="1 2">
    <name>unnamed1</name>
</geneLocation>
<sequence>MDAPPPEAPFAEKLAFYRTQHTSRGVQATHLIGAPTIIFGMPLIFAKPKAGLSMFVAGWAVNILGHIAFEKNLPSTPKGWLTYQLTGLIHVSEMYGEMLARRSQRRAGRRRTVSGDLPLAHPPHPLAPAISTSVPSVIAESAPAT</sequence>
<organism evidence="1 2">
    <name type="scientific">Mycolicibacterium farcinogenes</name>
    <name type="common">Mycobacterium farcinogenes</name>
    <dbReference type="NCBI Taxonomy" id="1802"/>
    <lineage>
        <taxon>Bacteria</taxon>
        <taxon>Bacillati</taxon>
        <taxon>Actinomycetota</taxon>
        <taxon>Actinomycetes</taxon>
        <taxon>Mycobacteriales</taxon>
        <taxon>Mycobacteriaceae</taxon>
        <taxon>Mycolicibacterium</taxon>
    </lineage>
</organism>
<evidence type="ECO:0000313" key="1">
    <source>
        <dbReference type="EMBL" id="QZH69387.1"/>
    </source>
</evidence>
<accession>A0ACD1FQR4</accession>
<proteinExistence type="predicted"/>
<keyword evidence="1" id="KW-0614">Plasmid</keyword>
<dbReference type="Proteomes" id="UP000825598">
    <property type="component" value="Plasmid unnamed1"/>
</dbReference>
<name>A0ACD1FQR4_MYCFR</name>